<dbReference type="CDD" id="cd12173">
    <property type="entry name" value="PGDH_4"/>
    <property type="match status" value="1"/>
</dbReference>
<dbReference type="SUPFAM" id="SSF55021">
    <property type="entry name" value="ACT-like"/>
    <property type="match status" value="1"/>
</dbReference>
<dbReference type="Gene3D" id="3.30.1330.90">
    <property type="entry name" value="D-3-phosphoglycerate dehydrogenase, domain 3"/>
    <property type="match status" value="1"/>
</dbReference>
<dbReference type="PANTHER" id="PTHR42938:SF22">
    <property type="entry name" value="D-3-PHOSPHOGLYCERATE DEHYDROGENASE"/>
    <property type="match status" value="1"/>
</dbReference>
<gene>
    <name evidence="15" type="ORF">B0A54_01185</name>
</gene>
<dbReference type="STRING" id="329885.A0A4V5NBU0"/>
<feature type="domain" description="D-isomer specific 2-hydroxyacid dehydrogenase catalytic" evidence="13">
    <location>
        <begin position="191"/>
        <end position="498"/>
    </location>
</feature>
<dbReference type="FunFam" id="3.40.50.720:FF:000021">
    <property type="entry name" value="D-3-phosphoglycerate dehydrogenase"/>
    <property type="match status" value="1"/>
</dbReference>
<sequence>MLNARALSELLSKNSDERLCKRWYIMTPNGTLLAHTQPTDAGDLRQQVAMVALSWQEQQQASSTGLDQANRKYDLCTLVLESDVHNILVRKIQPQLLLVLEGGVPPRKRSFEPRMIVEGPDGEPLYESRIAESSLGTSVSSKAESSMSATTAGVLVLHKKKLDAMAAAIVADFEHTVAVNGHNGHSARPKVLIPEKVSPDGLALLNESLEVHERQGLSADELHEIIGGYDALIVRSETKCTASLLAAGKKLRVVARAGVGVDNVDLNAATKLGIIVVNSPQGNINAAAEHTIALLMAVARNVGAASLSLKGGKWERSKLVGIEVKGKTLGILGLGKVGLTVARAAGGLGMKLSAFDPYANPALAAAANVEIVPTMDELFEQADFLTIHTPMIASTKGLIGSAELSKMKPTTRVLNVARGGIVDESALLEALEAGTIAGAGIDVFTSEPPKPAPIILPEEYRTLRPFVTLLEKMGSLYTQHFSPSNTASQLRTTFDLTYEGSLASANTTKPLFAAFVKGLLSPISSPDSLNINIVNAELVAKERGLLVNESRSRDRVEQEGYSASVTLRARLDPRSSSASRTRRTEISTANPASAGERRKKIEEQVITGFVSHNTPYISRLGRFTTSFVPEGTMLICRNYDEPGKIGVVGAKLGKAGVNIRSMTVAPIETGGEEVGVTAGDGGAGEGGAEGAKQREALMILGLDRAVDDVVRKSLIGEEGMLEVSVVVL</sequence>
<comment type="similarity">
    <text evidence="2">Belongs to the D-isomer specific 2-hydroxyacid dehydrogenase family.</text>
</comment>
<dbReference type="AlphaFoldDB" id="A0A4V5NBU0"/>
<evidence type="ECO:0000256" key="2">
    <source>
        <dbReference type="ARBA" id="ARBA00005854"/>
    </source>
</evidence>
<evidence type="ECO:0000256" key="11">
    <source>
        <dbReference type="ARBA" id="ARBA00048731"/>
    </source>
</evidence>
<dbReference type="Pfam" id="PF02826">
    <property type="entry name" value="2-Hacid_dh_C"/>
    <property type="match status" value="1"/>
</dbReference>
<dbReference type="OrthoDB" id="16820at2759"/>
<keyword evidence="6" id="KW-0597">Phosphoprotein</keyword>
<dbReference type="PROSITE" id="PS00671">
    <property type="entry name" value="D_2_HYDROXYACID_DH_3"/>
    <property type="match status" value="1"/>
</dbReference>
<keyword evidence="9" id="KW-0560">Oxidoreductase</keyword>
<evidence type="ECO:0000256" key="5">
    <source>
        <dbReference type="ARBA" id="ARBA00021582"/>
    </source>
</evidence>
<dbReference type="GO" id="GO:0004617">
    <property type="term" value="F:phosphoglycerate dehydrogenase activity"/>
    <property type="evidence" value="ECO:0007669"/>
    <property type="project" value="UniProtKB-EC"/>
</dbReference>
<keyword evidence="7" id="KW-0028">Amino-acid biosynthesis</keyword>
<dbReference type="PANTHER" id="PTHR42938">
    <property type="entry name" value="FORMATE DEHYDROGENASE 1"/>
    <property type="match status" value="1"/>
</dbReference>
<dbReference type="Pfam" id="PF00389">
    <property type="entry name" value="2-Hacid_dh"/>
    <property type="match status" value="1"/>
</dbReference>
<dbReference type="Proteomes" id="UP000310066">
    <property type="component" value="Unassembled WGS sequence"/>
</dbReference>
<dbReference type="InterPro" id="IPR029753">
    <property type="entry name" value="D-isomer_DH_CS"/>
</dbReference>
<dbReference type="EMBL" id="NAJP01000002">
    <property type="protein sequence ID" value="TKA49109.1"/>
    <property type="molecule type" value="Genomic_DNA"/>
</dbReference>
<evidence type="ECO:0000259" key="13">
    <source>
        <dbReference type="Pfam" id="PF00389"/>
    </source>
</evidence>
<dbReference type="GO" id="GO:0046394">
    <property type="term" value="P:carboxylic acid biosynthetic process"/>
    <property type="evidence" value="ECO:0007669"/>
    <property type="project" value="UniProtKB-ARBA"/>
</dbReference>
<feature type="domain" description="D-isomer specific 2-hydroxyacid dehydrogenase NAD-binding" evidence="14">
    <location>
        <begin position="292"/>
        <end position="453"/>
    </location>
</feature>
<evidence type="ECO:0000256" key="6">
    <source>
        <dbReference type="ARBA" id="ARBA00022553"/>
    </source>
</evidence>
<dbReference type="InterPro" id="IPR029752">
    <property type="entry name" value="D-isomer_DH_CS1"/>
</dbReference>
<keyword evidence="10" id="KW-0520">NAD</keyword>
<comment type="catalytic activity">
    <reaction evidence="11">
        <text>(2R)-3-phosphoglycerate + NAD(+) = 3-phosphooxypyruvate + NADH + H(+)</text>
        <dbReference type="Rhea" id="RHEA:12641"/>
        <dbReference type="ChEBI" id="CHEBI:15378"/>
        <dbReference type="ChEBI" id="CHEBI:18110"/>
        <dbReference type="ChEBI" id="CHEBI:57540"/>
        <dbReference type="ChEBI" id="CHEBI:57945"/>
        <dbReference type="ChEBI" id="CHEBI:58272"/>
        <dbReference type="EC" id="1.1.1.95"/>
    </reaction>
</comment>
<dbReference type="InterPro" id="IPR006140">
    <property type="entry name" value="D-isomer_DH_NAD-bd"/>
</dbReference>
<evidence type="ECO:0000313" key="15">
    <source>
        <dbReference type="EMBL" id="TKA49109.1"/>
    </source>
</evidence>
<dbReference type="SUPFAM" id="SSF143548">
    <property type="entry name" value="Serine metabolism enzymes domain"/>
    <property type="match status" value="1"/>
</dbReference>
<dbReference type="GO" id="GO:0008652">
    <property type="term" value="P:amino acid biosynthetic process"/>
    <property type="evidence" value="ECO:0007669"/>
    <property type="project" value="UniProtKB-KW"/>
</dbReference>
<accession>A0A4V5NBU0</accession>
<comment type="caution">
    <text evidence="15">The sequence shown here is derived from an EMBL/GenBank/DDBJ whole genome shotgun (WGS) entry which is preliminary data.</text>
</comment>
<dbReference type="EC" id="1.1.1.95" evidence="4"/>
<evidence type="ECO:0000256" key="3">
    <source>
        <dbReference type="ARBA" id="ARBA00011881"/>
    </source>
</evidence>
<organism evidence="15 16">
    <name type="scientific">Friedmanniomyces endolithicus</name>
    <dbReference type="NCBI Taxonomy" id="329885"/>
    <lineage>
        <taxon>Eukaryota</taxon>
        <taxon>Fungi</taxon>
        <taxon>Dikarya</taxon>
        <taxon>Ascomycota</taxon>
        <taxon>Pezizomycotina</taxon>
        <taxon>Dothideomycetes</taxon>
        <taxon>Dothideomycetidae</taxon>
        <taxon>Mycosphaerellales</taxon>
        <taxon>Teratosphaeriaceae</taxon>
        <taxon>Friedmanniomyces</taxon>
    </lineage>
</organism>
<evidence type="ECO:0000256" key="8">
    <source>
        <dbReference type="ARBA" id="ARBA00022990"/>
    </source>
</evidence>
<proteinExistence type="inferred from homology"/>
<dbReference type="PROSITE" id="PS00065">
    <property type="entry name" value="D_2_HYDROXYACID_DH_1"/>
    <property type="match status" value="1"/>
</dbReference>
<dbReference type="InterPro" id="IPR006139">
    <property type="entry name" value="D-isomer_2_OHA_DH_cat_dom"/>
</dbReference>
<comment type="pathway">
    <text evidence="1">Amino-acid biosynthesis; L-serine biosynthesis; L-serine from 3-phospho-D-glycerate: step 1/3.</text>
</comment>
<evidence type="ECO:0000256" key="10">
    <source>
        <dbReference type="ARBA" id="ARBA00023027"/>
    </source>
</evidence>
<comment type="subunit">
    <text evidence="3">Homotetramer.</text>
</comment>
<evidence type="ECO:0000256" key="9">
    <source>
        <dbReference type="ARBA" id="ARBA00023002"/>
    </source>
</evidence>
<evidence type="ECO:0000256" key="1">
    <source>
        <dbReference type="ARBA" id="ARBA00005216"/>
    </source>
</evidence>
<dbReference type="SUPFAM" id="SSF51735">
    <property type="entry name" value="NAD(P)-binding Rossmann-fold domains"/>
    <property type="match status" value="1"/>
</dbReference>
<dbReference type="InterPro" id="IPR029009">
    <property type="entry name" value="ASB_dom_sf"/>
</dbReference>
<dbReference type="Gene3D" id="3.30.450.30">
    <property type="entry name" value="Dynein light chain 2a, cytoplasmic"/>
    <property type="match status" value="1"/>
</dbReference>
<dbReference type="PROSITE" id="PS00670">
    <property type="entry name" value="D_2_HYDROXYACID_DH_2"/>
    <property type="match status" value="1"/>
</dbReference>
<reference evidence="15 16" key="1">
    <citation type="submission" date="2017-03" db="EMBL/GenBank/DDBJ databases">
        <title>Genomes of endolithic fungi from Antarctica.</title>
        <authorList>
            <person name="Coleine C."/>
            <person name="Masonjones S."/>
            <person name="Stajich J.E."/>
        </authorList>
    </citation>
    <scope>NUCLEOTIDE SEQUENCE [LARGE SCALE GENOMIC DNA]</scope>
    <source>
        <strain evidence="15 16">CCFEE 5311</strain>
    </source>
</reference>
<evidence type="ECO:0000256" key="4">
    <source>
        <dbReference type="ARBA" id="ARBA00013143"/>
    </source>
</evidence>
<dbReference type="InterPro" id="IPR036291">
    <property type="entry name" value="NAD(P)-bd_dom_sf"/>
</dbReference>
<evidence type="ECO:0000256" key="7">
    <source>
        <dbReference type="ARBA" id="ARBA00022605"/>
    </source>
</evidence>
<evidence type="ECO:0000313" key="16">
    <source>
        <dbReference type="Proteomes" id="UP000310066"/>
    </source>
</evidence>
<evidence type="ECO:0000259" key="14">
    <source>
        <dbReference type="Pfam" id="PF02826"/>
    </source>
</evidence>
<feature type="region of interest" description="Disordered" evidence="12">
    <location>
        <begin position="572"/>
        <end position="598"/>
    </location>
</feature>
<keyword evidence="8" id="KW-0007">Acetylation</keyword>
<dbReference type="GO" id="GO:0051287">
    <property type="term" value="F:NAD binding"/>
    <property type="evidence" value="ECO:0007669"/>
    <property type="project" value="InterPro"/>
</dbReference>
<name>A0A4V5NBU0_9PEZI</name>
<dbReference type="SUPFAM" id="SSF52283">
    <property type="entry name" value="Formate/glycerate dehydrogenase catalytic domain-like"/>
    <property type="match status" value="1"/>
</dbReference>
<protein>
    <recommendedName>
        <fullName evidence="5">D-3-phosphoglycerate dehydrogenase</fullName>
        <ecNumber evidence="4">1.1.1.95</ecNumber>
    </recommendedName>
</protein>
<dbReference type="CDD" id="cd04902">
    <property type="entry name" value="ACT_3PGDH-xct"/>
    <property type="match status" value="1"/>
</dbReference>
<evidence type="ECO:0000256" key="12">
    <source>
        <dbReference type="SAM" id="MobiDB-lite"/>
    </source>
</evidence>
<dbReference type="Gene3D" id="3.40.50.720">
    <property type="entry name" value="NAD(P)-binding Rossmann-like Domain"/>
    <property type="match status" value="2"/>
</dbReference>
<dbReference type="InterPro" id="IPR045865">
    <property type="entry name" value="ACT-like_dom_sf"/>
</dbReference>
<dbReference type="FunFam" id="3.30.1330.90:FF:000003">
    <property type="entry name" value="D-3-phosphoglycerate dehydrogenase"/>
    <property type="match status" value="1"/>
</dbReference>
<dbReference type="Gene3D" id="3.30.70.260">
    <property type="match status" value="1"/>
</dbReference>